<dbReference type="GeneID" id="25907492"/>
<dbReference type="EMBL" id="KQ242121">
    <property type="protein sequence ID" value="KNC80674.1"/>
    <property type="molecule type" value="Genomic_DNA"/>
</dbReference>
<evidence type="ECO:0000313" key="2">
    <source>
        <dbReference type="Proteomes" id="UP000054560"/>
    </source>
</evidence>
<proteinExistence type="predicted"/>
<dbReference type="AlphaFoldDB" id="A0A0L0FVL1"/>
<protein>
    <submittedName>
        <fullName evidence="1">Uncharacterized protein</fullName>
    </submittedName>
</protein>
<name>A0A0L0FVL1_9EUKA</name>
<gene>
    <name evidence="1" type="ORF">SARC_06988</name>
</gene>
<accession>A0A0L0FVL1</accession>
<reference evidence="1 2" key="1">
    <citation type="submission" date="2011-02" db="EMBL/GenBank/DDBJ databases">
        <title>The Genome Sequence of Sphaeroforma arctica JP610.</title>
        <authorList>
            <consortium name="The Broad Institute Genome Sequencing Platform"/>
            <person name="Russ C."/>
            <person name="Cuomo C."/>
            <person name="Young S.K."/>
            <person name="Zeng Q."/>
            <person name="Gargeya S."/>
            <person name="Alvarado L."/>
            <person name="Berlin A."/>
            <person name="Chapman S.B."/>
            <person name="Chen Z."/>
            <person name="Freedman E."/>
            <person name="Gellesch M."/>
            <person name="Goldberg J."/>
            <person name="Griggs A."/>
            <person name="Gujja S."/>
            <person name="Heilman E."/>
            <person name="Heiman D."/>
            <person name="Howarth C."/>
            <person name="Mehta T."/>
            <person name="Neiman D."/>
            <person name="Pearson M."/>
            <person name="Roberts A."/>
            <person name="Saif S."/>
            <person name="Shea T."/>
            <person name="Shenoy N."/>
            <person name="Sisk P."/>
            <person name="Stolte C."/>
            <person name="Sykes S."/>
            <person name="White J."/>
            <person name="Yandava C."/>
            <person name="Burger G."/>
            <person name="Gray M.W."/>
            <person name="Holland P.W.H."/>
            <person name="King N."/>
            <person name="Lang F.B.F."/>
            <person name="Roger A.J."/>
            <person name="Ruiz-Trillo I."/>
            <person name="Haas B."/>
            <person name="Nusbaum C."/>
            <person name="Birren B."/>
        </authorList>
    </citation>
    <scope>NUCLEOTIDE SEQUENCE [LARGE SCALE GENOMIC DNA]</scope>
    <source>
        <strain evidence="1 2">JP610</strain>
    </source>
</reference>
<sequence length="200" mass="21587">MRDNRNPLCLRGSTQLGAILETSAASPASFECVVSDVWSSIGALLVKCYGSDLNSVVEALESILVVDDILSYAPFLSQGSLTTTTTDQEKYAFIVRRIALLRHAVLREGSPVSASHTIDDANLEVCDVHVYLKRANRFGAANNIRETKTAAFSLLTSSKKGRRNSAGSLEHVLQTMCGSDSHCGSVRPLPALYDLDPLLT</sequence>
<keyword evidence="2" id="KW-1185">Reference proteome</keyword>
<dbReference type="Proteomes" id="UP000054560">
    <property type="component" value="Unassembled WGS sequence"/>
</dbReference>
<organism evidence="1 2">
    <name type="scientific">Sphaeroforma arctica JP610</name>
    <dbReference type="NCBI Taxonomy" id="667725"/>
    <lineage>
        <taxon>Eukaryota</taxon>
        <taxon>Ichthyosporea</taxon>
        <taxon>Ichthyophonida</taxon>
        <taxon>Sphaeroforma</taxon>
    </lineage>
</organism>
<evidence type="ECO:0000313" key="1">
    <source>
        <dbReference type="EMBL" id="KNC80674.1"/>
    </source>
</evidence>
<dbReference type="RefSeq" id="XP_014154576.1">
    <property type="nucleotide sequence ID" value="XM_014299101.1"/>
</dbReference>